<evidence type="ECO:0000259" key="8">
    <source>
        <dbReference type="PROSITE" id="PS51913"/>
    </source>
</evidence>
<comment type="similarity">
    <text evidence="1 6">Belongs to the RpoE family.</text>
</comment>
<keyword evidence="4 6" id="KW-0548">Nucleotidyltransferase</keyword>
<evidence type="ECO:0000256" key="1">
    <source>
        <dbReference type="ARBA" id="ARBA00009828"/>
    </source>
</evidence>
<keyword evidence="3 6" id="KW-0808">Transferase</keyword>
<evidence type="ECO:0000256" key="4">
    <source>
        <dbReference type="ARBA" id="ARBA00022695"/>
    </source>
</evidence>
<keyword evidence="10" id="KW-1185">Reference proteome</keyword>
<dbReference type="InterPro" id="IPR038087">
    <property type="entry name" value="RNAP_delta_N_dom_sf"/>
</dbReference>
<dbReference type="EMBL" id="BSSQ01000030">
    <property type="protein sequence ID" value="GLX71337.1"/>
    <property type="molecule type" value="Genomic_DNA"/>
</dbReference>
<dbReference type="InterPro" id="IPR029757">
    <property type="entry name" value="RpoE"/>
</dbReference>
<dbReference type="HAMAP" id="MF_00357">
    <property type="entry name" value="RNApol_bact_RpoE"/>
    <property type="match status" value="1"/>
</dbReference>
<proteinExistence type="inferred from homology"/>
<comment type="caution">
    <text evidence="9">The sequence shown here is derived from an EMBL/GenBank/DDBJ whole genome shotgun (WGS) entry which is preliminary data.</text>
</comment>
<evidence type="ECO:0000256" key="2">
    <source>
        <dbReference type="ARBA" id="ARBA00022478"/>
    </source>
</evidence>
<evidence type="ECO:0000256" key="3">
    <source>
        <dbReference type="ARBA" id="ARBA00022679"/>
    </source>
</evidence>
<dbReference type="Gene3D" id="1.10.10.1250">
    <property type="entry name" value="RNA polymerase, subunit delta, N-terminal domain"/>
    <property type="match status" value="1"/>
</dbReference>
<feature type="compositionally biased region" description="Acidic residues" evidence="7">
    <location>
        <begin position="106"/>
        <end position="195"/>
    </location>
</feature>
<evidence type="ECO:0000256" key="5">
    <source>
        <dbReference type="ARBA" id="ARBA00023163"/>
    </source>
</evidence>
<dbReference type="InterPro" id="IPR007759">
    <property type="entry name" value="Asxl_HARE-HTH"/>
</dbReference>
<dbReference type="Pfam" id="PF05066">
    <property type="entry name" value="HARE-HTH"/>
    <property type="match status" value="1"/>
</dbReference>
<evidence type="ECO:0000256" key="7">
    <source>
        <dbReference type="SAM" id="MobiDB-lite"/>
    </source>
</evidence>
<keyword evidence="2 6" id="KW-0240">DNA-directed RNA polymerase</keyword>
<comment type="function">
    <text evidence="6">Participates in both the initiation and recycling phases of transcription. In the presence of the delta subunit, RNAP displays an increased specificity of transcription, a decreased affinity for nucleic acids, and an increased efficiency of RNA synthesis because of enhanced recycling.</text>
</comment>
<evidence type="ECO:0000256" key="6">
    <source>
        <dbReference type="HAMAP-Rule" id="MF_00357"/>
    </source>
</evidence>
<dbReference type="PROSITE" id="PS51913">
    <property type="entry name" value="HTH_HARE"/>
    <property type="match status" value="1"/>
</dbReference>
<comment type="subunit">
    <text evidence="6">RNAP is composed of a core of 2 alpha, a beta and a beta' subunits. The core is associated with a delta subunit and one of several sigma factors.</text>
</comment>
<gene>
    <name evidence="6" type="primary">rpoE</name>
    <name evidence="9" type="ORF">MU1_56870</name>
</gene>
<protein>
    <recommendedName>
        <fullName evidence="6">Probable DNA-directed RNA polymerase subunit delta</fullName>
    </recommendedName>
    <alternativeName>
        <fullName evidence="6">RNAP delta factor</fullName>
    </alternativeName>
</protein>
<sequence>MSNGNITLKLDPERMKEMPMVDLAFEVLKAANTPYYYRDLMMEIAKIRGLSADGINHVIAQVYTEINIDGRFACVGSNMWGLKRWYPVERNEDPITNAKRPRIINDDDDDDEDLFADEEDDSYAAEEEDYDSYDEDREFSESEEEAEADEEAGIGDEELEDEEVDEELDADAELGEEDSDEEEDFEDEEDEEDDK</sequence>
<name>A0ABQ6GKU0_9BACL</name>
<evidence type="ECO:0000313" key="10">
    <source>
        <dbReference type="Proteomes" id="UP001157114"/>
    </source>
</evidence>
<feature type="domain" description="HTH HARE-type" evidence="8">
    <location>
        <begin position="18"/>
        <end position="85"/>
    </location>
</feature>
<keyword evidence="5 6" id="KW-0804">Transcription</keyword>
<reference evidence="9 10" key="1">
    <citation type="submission" date="2023-03" db="EMBL/GenBank/DDBJ databases">
        <title>Draft genome sequence of the bacteria which degrade cell wall of Tricholomamatutake.</title>
        <authorList>
            <person name="Konishi Y."/>
            <person name="Fukuta Y."/>
            <person name="Shirasaka N."/>
        </authorList>
    </citation>
    <scope>NUCLEOTIDE SEQUENCE [LARGE SCALE GENOMIC DNA]</scope>
    <source>
        <strain evidence="10">mu1</strain>
    </source>
</reference>
<accession>A0ABQ6GKU0</accession>
<feature type="region of interest" description="Disordered" evidence="7">
    <location>
        <begin position="97"/>
        <end position="195"/>
    </location>
</feature>
<organism evidence="9 10">
    <name type="scientific">Paenibacillus glycanilyticus</name>
    <dbReference type="NCBI Taxonomy" id="126569"/>
    <lineage>
        <taxon>Bacteria</taxon>
        <taxon>Bacillati</taxon>
        <taxon>Bacillota</taxon>
        <taxon>Bacilli</taxon>
        <taxon>Bacillales</taxon>
        <taxon>Paenibacillaceae</taxon>
        <taxon>Paenibacillus</taxon>
    </lineage>
</organism>
<evidence type="ECO:0000313" key="9">
    <source>
        <dbReference type="EMBL" id="GLX71337.1"/>
    </source>
</evidence>
<dbReference type="NCBIfam" id="TIGR04567">
    <property type="entry name" value="RNAP_delt_lowGC"/>
    <property type="match status" value="1"/>
</dbReference>
<dbReference type="Proteomes" id="UP001157114">
    <property type="component" value="Unassembled WGS sequence"/>
</dbReference>